<evidence type="ECO:0000259" key="6">
    <source>
        <dbReference type="PROSITE" id="PS51296"/>
    </source>
</evidence>
<dbReference type="Gene3D" id="2.102.10.10">
    <property type="entry name" value="Rieske [2Fe-2S] iron-sulphur domain"/>
    <property type="match status" value="1"/>
</dbReference>
<comment type="caution">
    <text evidence="7">The sequence shown here is derived from an EMBL/GenBank/DDBJ whole genome shotgun (WGS) entry which is preliminary data.</text>
</comment>
<dbReference type="InterPro" id="IPR017941">
    <property type="entry name" value="Rieske_2Fe-2S"/>
</dbReference>
<organism evidence="7 8">
    <name type="scientific">Cymbomonas tetramitiformis</name>
    <dbReference type="NCBI Taxonomy" id="36881"/>
    <lineage>
        <taxon>Eukaryota</taxon>
        <taxon>Viridiplantae</taxon>
        <taxon>Chlorophyta</taxon>
        <taxon>Pyramimonadophyceae</taxon>
        <taxon>Pyramimonadales</taxon>
        <taxon>Pyramimonadaceae</taxon>
        <taxon>Cymbomonas</taxon>
    </lineage>
</organism>
<dbReference type="CDD" id="cd12797">
    <property type="entry name" value="M23_peptidase"/>
    <property type="match status" value="1"/>
</dbReference>
<dbReference type="InterPro" id="IPR036922">
    <property type="entry name" value="Rieske_2Fe-2S_sf"/>
</dbReference>
<dbReference type="InterPro" id="IPR011055">
    <property type="entry name" value="Dup_hybrid_motif"/>
</dbReference>
<name>A0AAE0LBW3_9CHLO</name>
<feature type="domain" description="Rieske" evidence="6">
    <location>
        <begin position="16"/>
        <end position="129"/>
    </location>
</feature>
<dbReference type="Pfam" id="PF01551">
    <property type="entry name" value="Peptidase_M23"/>
    <property type="match status" value="1"/>
</dbReference>
<reference evidence="7 8" key="1">
    <citation type="journal article" date="2015" name="Genome Biol. Evol.">
        <title>Comparative Genomics of a Bacterivorous Green Alga Reveals Evolutionary Causalities and Consequences of Phago-Mixotrophic Mode of Nutrition.</title>
        <authorList>
            <person name="Burns J.A."/>
            <person name="Paasch A."/>
            <person name="Narechania A."/>
            <person name="Kim E."/>
        </authorList>
    </citation>
    <scope>NUCLEOTIDE SEQUENCE [LARGE SCALE GENOMIC DNA]</scope>
    <source>
        <strain evidence="7 8">PLY_AMNH</strain>
    </source>
</reference>
<dbReference type="GO" id="GO:0046872">
    <property type="term" value="F:metal ion binding"/>
    <property type="evidence" value="ECO:0007669"/>
    <property type="project" value="UniProtKB-KW"/>
</dbReference>
<evidence type="ECO:0000313" key="8">
    <source>
        <dbReference type="Proteomes" id="UP001190700"/>
    </source>
</evidence>
<dbReference type="GO" id="GO:0051537">
    <property type="term" value="F:2 iron, 2 sulfur cluster binding"/>
    <property type="evidence" value="ECO:0007669"/>
    <property type="project" value="UniProtKB-KW"/>
</dbReference>
<dbReference type="AlphaFoldDB" id="A0AAE0LBW3"/>
<comment type="cofactor">
    <cofactor evidence="5">
        <name>[2Fe-2S] cluster</name>
        <dbReference type="ChEBI" id="CHEBI:190135"/>
    </cofactor>
</comment>
<proteinExistence type="predicted"/>
<dbReference type="Pfam" id="PF00355">
    <property type="entry name" value="Rieske"/>
    <property type="match status" value="1"/>
</dbReference>
<evidence type="ECO:0000313" key="7">
    <source>
        <dbReference type="EMBL" id="KAK3279139.1"/>
    </source>
</evidence>
<dbReference type="InterPro" id="IPR016047">
    <property type="entry name" value="M23ase_b-sheet_dom"/>
</dbReference>
<dbReference type="PROSITE" id="PS51296">
    <property type="entry name" value="RIESKE"/>
    <property type="match status" value="1"/>
</dbReference>
<dbReference type="Gene3D" id="2.70.70.10">
    <property type="entry name" value="Glucose Permease (Domain IIA)"/>
    <property type="match status" value="1"/>
</dbReference>
<evidence type="ECO:0000256" key="2">
    <source>
        <dbReference type="ARBA" id="ARBA00022723"/>
    </source>
</evidence>
<evidence type="ECO:0000256" key="5">
    <source>
        <dbReference type="ARBA" id="ARBA00034078"/>
    </source>
</evidence>
<protein>
    <recommendedName>
        <fullName evidence="6">Rieske domain-containing protein</fullName>
    </recommendedName>
</protein>
<dbReference type="PANTHER" id="PTHR21496:SF0">
    <property type="entry name" value="RIESKE DOMAIN-CONTAINING PROTEIN"/>
    <property type="match status" value="1"/>
</dbReference>
<evidence type="ECO:0000256" key="3">
    <source>
        <dbReference type="ARBA" id="ARBA00023004"/>
    </source>
</evidence>
<evidence type="ECO:0000256" key="1">
    <source>
        <dbReference type="ARBA" id="ARBA00022714"/>
    </source>
</evidence>
<dbReference type="EMBL" id="LGRX02005110">
    <property type="protein sequence ID" value="KAK3279139.1"/>
    <property type="molecule type" value="Genomic_DNA"/>
</dbReference>
<accession>A0AAE0LBW3</accession>
<dbReference type="Proteomes" id="UP001190700">
    <property type="component" value="Unassembled WGS sequence"/>
</dbReference>
<keyword evidence="1" id="KW-0001">2Fe-2S</keyword>
<sequence length="356" mass="38433">MSCGPESNWVRAATRPEVDLASSNSRGLRVEAEGLPEAIAIFKQKDGTLLAISDACPHAGGPLSRGEVLLDVEDLGKPRGDLRLGAIVACPWHAFTYDTRSGACISNAGRSGGVASKYEVRTDEDGVVWLSASEIPAAECPVVPKITSDSIQLKLVDQALNRCEPVPNFDALPTVVSQGLAHWAAHAFIPAGVKTWVFKKGMEYGARDCWWGACKLRQNPHEGIDLAVYKGEAGDELAVKAGTEVTAPMSGTVAAVFADFLAFTVVVRHDSIRCQHRVFHTIFGHINPSEQVQSGFPDLKESDVIGRIGEQKSNSPVPPHLHLSLAWIPDELPRPLSSWDMLNDKDQSITLVPFSL</sequence>
<evidence type="ECO:0000256" key="4">
    <source>
        <dbReference type="ARBA" id="ARBA00023014"/>
    </source>
</evidence>
<dbReference type="SUPFAM" id="SSF50022">
    <property type="entry name" value="ISP domain"/>
    <property type="match status" value="1"/>
</dbReference>
<dbReference type="PANTHER" id="PTHR21496">
    <property type="entry name" value="FERREDOXIN-RELATED"/>
    <property type="match status" value="1"/>
</dbReference>
<keyword evidence="4" id="KW-0411">Iron-sulfur</keyword>
<keyword evidence="8" id="KW-1185">Reference proteome</keyword>
<dbReference type="CDD" id="cd03467">
    <property type="entry name" value="Rieske"/>
    <property type="match status" value="1"/>
</dbReference>
<gene>
    <name evidence="7" type="ORF">CYMTET_12958</name>
</gene>
<keyword evidence="2" id="KW-0479">Metal-binding</keyword>
<keyword evidence="3" id="KW-0408">Iron</keyword>